<accession>A0ABW4IBR3</accession>
<organism evidence="1 2">
    <name type="scientific">Pseudopedobacter beijingensis</name>
    <dbReference type="NCBI Taxonomy" id="1207056"/>
    <lineage>
        <taxon>Bacteria</taxon>
        <taxon>Pseudomonadati</taxon>
        <taxon>Bacteroidota</taxon>
        <taxon>Sphingobacteriia</taxon>
        <taxon>Sphingobacteriales</taxon>
        <taxon>Sphingobacteriaceae</taxon>
        <taxon>Pseudopedobacter</taxon>
    </lineage>
</organism>
<name>A0ABW4IBR3_9SPHI</name>
<protein>
    <submittedName>
        <fullName evidence="1">Uncharacterized protein</fullName>
    </submittedName>
</protein>
<evidence type="ECO:0000313" key="1">
    <source>
        <dbReference type="EMBL" id="MFD1630163.1"/>
    </source>
</evidence>
<dbReference type="EMBL" id="JBHUDG010000015">
    <property type="protein sequence ID" value="MFD1630163.1"/>
    <property type="molecule type" value="Genomic_DNA"/>
</dbReference>
<keyword evidence="2" id="KW-1185">Reference proteome</keyword>
<proteinExistence type="predicted"/>
<dbReference type="Proteomes" id="UP001597118">
    <property type="component" value="Unassembled WGS sequence"/>
</dbReference>
<reference evidence="2" key="1">
    <citation type="journal article" date="2019" name="Int. J. Syst. Evol. Microbiol.">
        <title>The Global Catalogue of Microorganisms (GCM) 10K type strain sequencing project: providing services to taxonomists for standard genome sequencing and annotation.</title>
        <authorList>
            <consortium name="The Broad Institute Genomics Platform"/>
            <consortium name="The Broad Institute Genome Sequencing Center for Infectious Disease"/>
            <person name="Wu L."/>
            <person name="Ma J."/>
        </authorList>
    </citation>
    <scope>NUCLEOTIDE SEQUENCE [LARGE SCALE GENOMIC DNA]</scope>
    <source>
        <strain evidence="2">CCUG 53762</strain>
    </source>
</reference>
<sequence>MDLKVKAALESFFNTFSALEGVSSQKELNTLSDVFESDKDFMSKVEAMDEVFDSSPKLDALREVTFDLLLTNFFAEDTKKLDEDYLESKEWEEIENQTMDRGTEVLNLLLYIKECEDEEITPSLEDYLKEFLLVEEDEFQDEHRIYEDIIANQILMDSDLKEIAKVSQKLSPDSEVKDIFYPLMGYFFNVNPNEAYIKEFKQLSEDAPYDTAILEMLLAYATTKN</sequence>
<gene>
    <name evidence="1" type="ORF">ACFSAH_09755</name>
</gene>
<evidence type="ECO:0000313" key="2">
    <source>
        <dbReference type="Proteomes" id="UP001597118"/>
    </source>
</evidence>
<dbReference type="RefSeq" id="WP_379662540.1">
    <property type="nucleotide sequence ID" value="NZ_JBHUDG010000015.1"/>
</dbReference>
<comment type="caution">
    <text evidence="1">The sequence shown here is derived from an EMBL/GenBank/DDBJ whole genome shotgun (WGS) entry which is preliminary data.</text>
</comment>